<evidence type="ECO:0000256" key="4">
    <source>
        <dbReference type="ARBA" id="ARBA00022833"/>
    </source>
</evidence>
<dbReference type="InterPro" id="IPR008007">
    <property type="entry name" value="Peptidase_M42"/>
</dbReference>
<comment type="similarity">
    <text evidence="5">Belongs to the peptidase M42 family.</text>
</comment>
<dbReference type="InterPro" id="IPR011650">
    <property type="entry name" value="Peptidase_M20_dimer"/>
</dbReference>
<keyword evidence="9" id="KW-0031">Aminopeptidase</keyword>
<dbReference type="SUPFAM" id="SSF55031">
    <property type="entry name" value="Bacterial exopeptidase dimerisation domain"/>
    <property type="match status" value="1"/>
</dbReference>
<keyword evidence="10" id="KW-1185">Reference proteome</keyword>
<dbReference type="GO" id="GO:0046872">
    <property type="term" value="F:metal ion binding"/>
    <property type="evidence" value="ECO:0007669"/>
    <property type="project" value="UniProtKB-UniRule"/>
</dbReference>
<feature type="binding site" evidence="7">
    <location>
        <position position="140"/>
    </location>
    <ligand>
        <name>Zn(2+)</name>
        <dbReference type="ChEBI" id="CHEBI:29105"/>
        <label>2</label>
    </ligand>
</feature>
<dbReference type="PANTHER" id="PTHR42994">
    <property type="entry name" value="PEPTIDASE T"/>
    <property type="match status" value="1"/>
</dbReference>
<dbReference type="EMBL" id="CP045875">
    <property type="protein sequence ID" value="QGG46530.1"/>
    <property type="molecule type" value="Genomic_DNA"/>
</dbReference>
<evidence type="ECO:0000256" key="2">
    <source>
        <dbReference type="ARBA" id="ARBA00022723"/>
    </source>
</evidence>
<dbReference type="Pfam" id="PF07687">
    <property type="entry name" value="M20_dimer"/>
    <property type="match status" value="1"/>
</dbReference>
<dbReference type="Gene3D" id="3.30.70.360">
    <property type="match status" value="1"/>
</dbReference>
<evidence type="ECO:0000256" key="1">
    <source>
        <dbReference type="ARBA" id="ARBA00001947"/>
    </source>
</evidence>
<dbReference type="PIRSF" id="PIRSF001123">
    <property type="entry name" value="PepA_GA"/>
    <property type="match status" value="1"/>
</dbReference>
<sequence length="374" mass="39533">MIQQDRLLQDFLRLCALSSPGGEEREVADDLIRTLEGLGLKVEEDDAGQKIGGNAGNLYAMLPGTGTGPALFFCAHMDTVVPCDQVQPIVRDGAVYSAGSSILGADNKAGLVAIIEALRVLMETGEPHPTIEVIFTVQEEGGLNGAKAFDMSRLQSKMGYVLDAAGFAGNIIIRGPAQNNIEAHILGRAAHAGICPEEGISAIRIASRAIQQMKLGRIDEETTANIGTINGGRATNIVPERVTIMGEARSLSLEKLALQTESMVSAFHIAAEELGGKADVRTKQIYPAISLDEKDPVVVLAVQAAEKLGRKATLEGTGGGSDANIFNGAGIPTANLGIGMQKVHTTEEFITLEDLELNARNVLEIIRAASKWEG</sequence>
<keyword evidence="9" id="KW-0645">Protease</keyword>
<accession>A0A5Q2N2G3</accession>
<keyword evidence="2 7" id="KW-0479">Metal-binding</keyword>
<dbReference type="RefSeq" id="WP_153724089.1">
    <property type="nucleotide sequence ID" value="NZ_CP045875.1"/>
</dbReference>
<keyword evidence="3 9" id="KW-0378">Hydrolase</keyword>
<name>A0A5Q2N2G3_9FIRM</name>
<dbReference type="Pfam" id="PF01546">
    <property type="entry name" value="Peptidase_M20"/>
    <property type="match status" value="1"/>
</dbReference>
<evidence type="ECO:0000256" key="3">
    <source>
        <dbReference type="ARBA" id="ARBA00022801"/>
    </source>
</evidence>
<proteinExistence type="inferred from homology"/>
<evidence type="ECO:0000256" key="5">
    <source>
        <dbReference type="PIRNR" id="PIRNR001123"/>
    </source>
</evidence>
<dbReference type="AlphaFoldDB" id="A0A5Q2N2G3"/>
<dbReference type="NCBIfam" id="TIGR01883">
    <property type="entry name" value="PepT-like"/>
    <property type="match status" value="1"/>
</dbReference>
<evidence type="ECO:0000256" key="7">
    <source>
        <dbReference type="PIRSR" id="PIRSR001123-2"/>
    </source>
</evidence>
<dbReference type="InterPro" id="IPR036264">
    <property type="entry name" value="Bact_exopeptidase_dim_dom"/>
</dbReference>
<dbReference type="InterPro" id="IPR002933">
    <property type="entry name" value="Peptidase_M20"/>
</dbReference>
<evidence type="ECO:0000313" key="9">
    <source>
        <dbReference type="EMBL" id="QGG46530.1"/>
    </source>
</evidence>
<feature type="binding site" evidence="7">
    <location>
        <position position="106"/>
    </location>
    <ligand>
        <name>Zn(2+)</name>
        <dbReference type="ChEBI" id="CHEBI:29105"/>
        <label>2</label>
    </ligand>
</feature>
<dbReference type="GO" id="GO:0004177">
    <property type="term" value="F:aminopeptidase activity"/>
    <property type="evidence" value="ECO:0007669"/>
    <property type="project" value="UniProtKB-UniRule"/>
</dbReference>
<dbReference type="PANTHER" id="PTHR42994:SF2">
    <property type="entry name" value="PEPTIDASE"/>
    <property type="match status" value="1"/>
</dbReference>
<evidence type="ECO:0000256" key="6">
    <source>
        <dbReference type="PIRSR" id="PIRSR001123-1"/>
    </source>
</evidence>
<evidence type="ECO:0000313" key="10">
    <source>
        <dbReference type="Proteomes" id="UP000366051"/>
    </source>
</evidence>
<dbReference type="EC" id="3.4.11.-" evidence="9"/>
<feature type="binding site" evidence="7">
    <location>
        <position position="106"/>
    </location>
    <ligand>
        <name>Zn(2+)</name>
        <dbReference type="ChEBI" id="CHEBI:29105"/>
        <label>1</label>
    </ligand>
</feature>
<comment type="cofactor">
    <cofactor evidence="1">
        <name>Zn(2+)</name>
        <dbReference type="ChEBI" id="CHEBI:29105"/>
    </cofactor>
</comment>
<dbReference type="SUPFAM" id="SSF53187">
    <property type="entry name" value="Zn-dependent exopeptidases"/>
    <property type="match status" value="1"/>
</dbReference>
<feature type="binding site" evidence="7">
    <location>
        <position position="163"/>
    </location>
    <ligand>
        <name>Zn(2+)</name>
        <dbReference type="ChEBI" id="CHEBI:29105"/>
        <label>1</label>
    </ligand>
</feature>
<feature type="domain" description="Peptidase M20 dimerisation" evidence="8">
    <location>
        <begin position="181"/>
        <end position="258"/>
    </location>
</feature>
<dbReference type="Gene3D" id="3.40.630.10">
    <property type="entry name" value="Zn peptidases"/>
    <property type="match status" value="1"/>
</dbReference>
<evidence type="ECO:0000259" key="8">
    <source>
        <dbReference type="Pfam" id="PF07687"/>
    </source>
</evidence>
<dbReference type="Proteomes" id="UP000366051">
    <property type="component" value="Chromosome"/>
</dbReference>
<protein>
    <submittedName>
        <fullName evidence="9">Peptidase T</fullName>
        <ecNumber evidence="9">3.4.11.-</ecNumber>
    </submittedName>
</protein>
<gene>
    <name evidence="9" type="primary">pepT</name>
    <name evidence="9" type="ORF">FTV88_0351</name>
</gene>
<dbReference type="InterPro" id="IPR010162">
    <property type="entry name" value="PepT-like"/>
</dbReference>
<reference evidence="10" key="1">
    <citation type="submission" date="2019-11" db="EMBL/GenBank/DDBJ databases">
        <title>Genome sequence of Heliorestis convoluta strain HH, an alkaliphilic and minimalistic phototrophic bacterium from a soda lake in Egypt.</title>
        <authorList>
            <person name="Dewey E.D."/>
            <person name="Stokes L.M."/>
            <person name="Burchell B.M."/>
            <person name="Shaffer K.N."/>
            <person name="Huntington A.M."/>
            <person name="Baker J.M."/>
            <person name="Nadendla S."/>
            <person name="Giglio M.G."/>
            <person name="Touchman J.W."/>
            <person name="Blankenship R.E."/>
            <person name="Madigan M.T."/>
            <person name="Sattley W.M."/>
        </authorList>
    </citation>
    <scope>NUCLEOTIDE SEQUENCE [LARGE SCALE GENOMIC DNA]</scope>
    <source>
        <strain evidence="10">HH</strain>
    </source>
</reference>
<feature type="active site" description="Proton acceptor" evidence="6">
    <location>
        <position position="139"/>
    </location>
</feature>
<dbReference type="KEGG" id="hcv:FTV88_0351"/>
<comment type="cofactor">
    <cofactor evidence="7">
        <name>a divalent metal cation</name>
        <dbReference type="ChEBI" id="CHEBI:60240"/>
    </cofactor>
    <text evidence="7">Binds 2 divalent metal cations per subunit.</text>
</comment>
<dbReference type="OrthoDB" id="9773892at2"/>
<keyword evidence="4" id="KW-0862">Zinc</keyword>
<organism evidence="9 10">
    <name type="scientific">Heliorestis convoluta</name>
    <dbReference type="NCBI Taxonomy" id="356322"/>
    <lineage>
        <taxon>Bacteria</taxon>
        <taxon>Bacillati</taxon>
        <taxon>Bacillota</taxon>
        <taxon>Clostridia</taxon>
        <taxon>Eubacteriales</taxon>
        <taxon>Heliobacteriaceae</taxon>
        <taxon>Heliorestis</taxon>
    </lineage>
</organism>